<dbReference type="Pfam" id="PF20255">
    <property type="entry name" value="DUF6606"/>
    <property type="match status" value="1"/>
</dbReference>
<comment type="caution">
    <text evidence="3">The sequence shown here is derived from an EMBL/GenBank/DDBJ whole genome shotgun (WGS) entry which is preliminary data.</text>
</comment>
<feature type="region of interest" description="Disordered" evidence="1">
    <location>
        <begin position="438"/>
        <end position="465"/>
    </location>
</feature>
<organism evidence="3 4">
    <name type="scientific">Lasiosphaeris hirsuta</name>
    <dbReference type="NCBI Taxonomy" id="260670"/>
    <lineage>
        <taxon>Eukaryota</taxon>
        <taxon>Fungi</taxon>
        <taxon>Dikarya</taxon>
        <taxon>Ascomycota</taxon>
        <taxon>Pezizomycotina</taxon>
        <taxon>Sordariomycetes</taxon>
        <taxon>Sordariomycetidae</taxon>
        <taxon>Sordariales</taxon>
        <taxon>Lasiosphaeriaceae</taxon>
        <taxon>Lasiosphaeris</taxon>
    </lineage>
</organism>
<evidence type="ECO:0000256" key="1">
    <source>
        <dbReference type="SAM" id="MobiDB-lite"/>
    </source>
</evidence>
<proteinExistence type="predicted"/>
<dbReference type="Proteomes" id="UP001172102">
    <property type="component" value="Unassembled WGS sequence"/>
</dbReference>
<evidence type="ECO:0000259" key="2">
    <source>
        <dbReference type="Pfam" id="PF20255"/>
    </source>
</evidence>
<gene>
    <name evidence="3" type="ORF">B0H67DRAFT_686703</name>
</gene>
<protein>
    <recommendedName>
        <fullName evidence="2">DUF6606 domain-containing protein</fullName>
    </recommendedName>
</protein>
<evidence type="ECO:0000313" key="3">
    <source>
        <dbReference type="EMBL" id="KAK0708687.1"/>
    </source>
</evidence>
<keyword evidence="4" id="KW-1185">Reference proteome</keyword>
<name>A0AA40A3P8_9PEZI</name>
<dbReference type="EMBL" id="JAUKUA010000006">
    <property type="protein sequence ID" value="KAK0708687.1"/>
    <property type="molecule type" value="Genomic_DNA"/>
</dbReference>
<dbReference type="AlphaFoldDB" id="A0AA40A3P8"/>
<sequence>MDSVHSIFNHLVLPPKLPGHEDSTVQALSQDVLTRLINACKRLVPLTSQPLSEAFKTLQTSLAASQEINSSFINKISTLQHFRDLDPHRLLIFHVVEQNAALLVYRTGDKPAWKDPEQNSALALTVFDLWVRMDACAVATCPLLGEYLPTYGPELLDVLQLPTLSSMRRLKKIQSYLAKRQRLSRSSASPKAGRAAGTAILGAILGPIGGEGCLPVRFVAGSGAVQKLESRIQEASDRARRAKGAEWEQKCREYDRLSSVIQQATCVCSVRPVEWIIWSALTQTALIIIPEEAELAIPIVRTHADASRDNAPPAHLMAYAAPVAKTMSVFDNLDYYSVPALPAGHYFPDWFRTELGVLAGRLYASFDECGALANFLRPPEAGESSCSQAGHGPFAHNAATFLLDWLSTRRGGQDVLQTPVGASKWTFHGLKAGPRCRHPGEISLETPKLDKPLNTDPESEGCSNL</sequence>
<dbReference type="InterPro" id="IPR046541">
    <property type="entry name" value="DUF6606"/>
</dbReference>
<feature type="domain" description="DUF6606" evidence="2">
    <location>
        <begin position="7"/>
        <end position="110"/>
    </location>
</feature>
<evidence type="ECO:0000313" key="4">
    <source>
        <dbReference type="Proteomes" id="UP001172102"/>
    </source>
</evidence>
<accession>A0AA40A3P8</accession>
<reference evidence="3" key="1">
    <citation type="submission" date="2023-06" db="EMBL/GenBank/DDBJ databases">
        <title>Genome-scale phylogeny and comparative genomics of the fungal order Sordariales.</title>
        <authorList>
            <consortium name="Lawrence Berkeley National Laboratory"/>
            <person name="Hensen N."/>
            <person name="Bonometti L."/>
            <person name="Westerberg I."/>
            <person name="Brannstrom I.O."/>
            <person name="Guillou S."/>
            <person name="Cros-Aarteil S."/>
            <person name="Calhoun S."/>
            <person name="Haridas S."/>
            <person name="Kuo A."/>
            <person name="Mondo S."/>
            <person name="Pangilinan J."/>
            <person name="Riley R."/>
            <person name="Labutti K."/>
            <person name="Andreopoulos B."/>
            <person name="Lipzen A."/>
            <person name="Chen C."/>
            <person name="Yanf M."/>
            <person name="Daum C."/>
            <person name="Ng V."/>
            <person name="Clum A."/>
            <person name="Steindorff A."/>
            <person name="Ohm R."/>
            <person name="Martin F."/>
            <person name="Silar P."/>
            <person name="Natvig D."/>
            <person name="Lalanne C."/>
            <person name="Gautier V."/>
            <person name="Ament-Velasquez S.L."/>
            <person name="Kruys A."/>
            <person name="Hutchinson M.I."/>
            <person name="Powell A.J."/>
            <person name="Barry K."/>
            <person name="Miller A.N."/>
            <person name="Grigoriev I.V."/>
            <person name="Debuchy R."/>
            <person name="Gladieux P."/>
            <person name="Thoren M.H."/>
            <person name="Johannesson H."/>
        </authorList>
    </citation>
    <scope>NUCLEOTIDE SEQUENCE</scope>
    <source>
        <strain evidence="3">SMH4607-1</strain>
    </source>
</reference>